<dbReference type="OrthoDB" id="5792363at2759"/>
<dbReference type="Proteomes" id="UP000008281">
    <property type="component" value="Unassembled WGS sequence"/>
</dbReference>
<dbReference type="PANTHER" id="PTHR47758:SF1">
    <property type="entry name" value="SERPENTINE RECEPTOR, CLASS T"/>
    <property type="match status" value="1"/>
</dbReference>
<feature type="transmembrane region" description="Helical" evidence="1">
    <location>
        <begin position="62"/>
        <end position="86"/>
    </location>
</feature>
<dbReference type="FunCoup" id="E3NLK1">
    <property type="interactions" value="146"/>
</dbReference>
<feature type="transmembrane region" description="Helical" evidence="1">
    <location>
        <begin position="293"/>
        <end position="310"/>
    </location>
</feature>
<dbReference type="EMBL" id="DS268906">
    <property type="protein sequence ID" value="EFP04936.1"/>
    <property type="molecule type" value="Genomic_DNA"/>
</dbReference>
<organism evidence="3">
    <name type="scientific">Caenorhabditis remanei</name>
    <name type="common">Caenorhabditis vulgaris</name>
    <dbReference type="NCBI Taxonomy" id="31234"/>
    <lineage>
        <taxon>Eukaryota</taxon>
        <taxon>Metazoa</taxon>
        <taxon>Ecdysozoa</taxon>
        <taxon>Nematoda</taxon>
        <taxon>Chromadorea</taxon>
        <taxon>Rhabditida</taxon>
        <taxon>Rhabditina</taxon>
        <taxon>Rhabditomorpha</taxon>
        <taxon>Rhabditoidea</taxon>
        <taxon>Rhabditidae</taxon>
        <taxon>Peloderinae</taxon>
        <taxon>Caenorhabditis</taxon>
    </lineage>
</organism>
<dbReference type="SUPFAM" id="SSF81321">
    <property type="entry name" value="Family A G protein-coupled receptor-like"/>
    <property type="match status" value="1"/>
</dbReference>
<proteinExistence type="predicted"/>
<feature type="transmembrane region" description="Helical" evidence="1">
    <location>
        <begin position="29"/>
        <end position="50"/>
    </location>
</feature>
<dbReference type="STRING" id="31234.E3NLK1"/>
<evidence type="ECO:0000256" key="1">
    <source>
        <dbReference type="SAM" id="Phobius"/>
    </source>
</evidence>
<dbReference type="InParanoid" id="E3NLK1"/>
<dbReference type="eggNOG" id="ENOG502TFQD">
    <property type="taxonomic scope" value="Eukaryota"/>
</dbReference>
<dbReference type="InterPro" id="IPR019428">
    <property type="entry name" value="7TM_GPCR_serpentine_rcpt_Str"/>
</dbReference>
<evidence type="ECO:0000313" key="2">
    <source>
        <dbReference type="EMBL" id="EFP04936.1"/>
    </source>
</evidence>
<dbReference type="PANTHER" id="PTHR47758">
    <property type="entry name" value="SERPENTINE RECEPTOR, CLASS M-RELATED"/>
    <property type="match status" value="1"/>
</dbReference>
<gene>
    <name evidence="2" type="primary">Cre-srm-2</name>
    <name evidence="2" type="ORF">CRE_10704</name>
</gene>
<reference evidence="2" key="1">
    <citation type="submission" date="2007-07" db="EMBL/GenBank/DDBJ databases">
        <title>PCAP assembly of the Caenorhabditis remanei genome.</title>
        <authorList>
            <consortium name="The Caenorhabditis remanei Sequencing Consortium"/>
            <person name="Wilson R.K."/>
        </authorList>
    </citation>
    <scope>NUCLEOTIDE SEQUENCE [LARGE SCALE GENOMIC DNA]</scope>
    <source>
        <strain evidence="2">PB4641</strain>
    </source>
</reference>
<accession>E3NLK1</accession>
<feature type="transmembrane region" description="Helical" evidence="1">
    <location>
        <begin position="98"/>
        <end position="118"/>
    </location>
</feature>
<feature type="transmembrane region" description="Helical" evidence="1">
    <location>
        <begin position="147"/>
        <end position="167"/>
    </location>
</feature>
<evidence type="ECO:0000313" key="3">
    <source>
        <dbReference type="Proteomes" id="UP000008281"/>
    </source>
</evidence>
<name>E3NLK1_CAERE</name>
<keyword evidence="3" id="KW-1185">Reference proteome</keyword>
<dbReference type="AlphaFoldDB" id="E3NLK1"/>
<feature type="transmembrane region" description="Helical" evidence="1">
    <location>
        <begin position="251"/>
        <end position="273"/>
    </location>
</feature>
<dbReference type="Pfam" id="PF10326">
    <property type="entry name" value="7TM_GPCR_Str"/>
    <property type="match status" value="1"/>
</dbReference>
<keyword evidence="1" id="KW-0472">Membrane</keyword>
<keyword evidence="1" id="KW-1133">Transmembrane helix</keyword>
<protein>
    <submittedName>
        <fullName evidence="2">CRE-SRM-2 protein</fullName>
    </submittedName>
</protein>
<sequence length="346" mass="38879">MDILRRKMTTSTTPLPSELHETPVNEANAYIAGFISLISNIALIYATSTVKTYSNAFRWIQYYVCILRLMFSMVVVITSPTLVYVAKMKSLYIVKGGFYLPFDIGTFFLTLFVFFVVISCSSPTVQYLQLCHLLSDSAHKREHLGPILSTVSVIAGIPTLVLVYFGYTPSTAELLEAKPIVYYLNGEGDSAFLMITSSRNNVVDWLSIICTAYIQFIMLASVITVIVCGFKIQAQMNKKMMSEVAKKSQNQINMILFLQFALPFVTVHIPFYVSFILPAFDLENSFISSNLPFLFSWCPAINPILVMVMVKNIRDRIFCKSAVSKISSTNMIQVRQSSQVLSARAH</sequence>
<dbReference type="HOGENOM" id="CLU_069216_1_0_1"/>
<keyword evidence="1" id="KW-0812">Transmembrane</keyword>
<feature type="transmembrane region" description="Helical" evidence="1">
    <location>
        <begin position="205"/>
        <end position="230"/>
    </location>
</feature>